<dbReference type="HOGENOM" id="CLU_017028_8_4_9"/>
<dbReference type="STRING" id="485916.Dtox_0343"/>
<dbReference type="KEGG" id="dae:Dtox_0343"/>
<dbReference type="PIRSF" id="PIRSF002741">
    <property type="entry name" value="MppA"/>
    <property type="match status" value="1"/>
</dbReference>
<accession>C8W442</accession>
<protein>
    <submittedName>
        <fullName evidence="3">Extracellular solute-binding protein family 5</fullName>
    </submittedName>
</protein>
<evidence type="ECO:0000259" key="2">
    <source>
        <dbReference type="Pfam" id="PF00496"/>
    </source>
</evidence>
<dbReference type="GO" id="GO:0042597">
    <property type="term" value="C:periplasmic space"/>
    <property type="evidence" value="ECO:0007669"/>
    <property type="project" value="UniProtKB-ARBA"/>
</dbReference>
<dbReference type="CDD" id="cd08520">
    <property type="entry name" value="PBP2_NikA_DppA_OppA_like_21"/>
    <property type="match status" value="1"/>
</dbReference>
<dbReference type="AlphaFoldDB" id="C8W442"/>
<dbReference type="RefSeq" id="WP_015756017.1">
    <property type="nucleotide sequence ID" value="NC_013216.1"/>
</dbReference>
<dbReference type="PROSITE" id="PS51257">
    <property type="entry name" value="PROKAR_LIPOPROTEIN"/>
    <property type="match status" value="1"/>
</dbReference>
<dbReference type="InterPro" id="IPR039424">
    <property type="entry name" value="SBP_5"/>
</dbReference>
<name>C8W442_DESAS</name>
<dbReference type="InterPro" id="IPR000914">
    <property type="entry name" value="SBP_5_dom"/>
</dbReference>
<dbReference type="GO" id="GO:1904680">
    <property type="term" value="F:peptide transmembrane transporter activity"/>
    <property type="evidence" value="ECO:0007669"/>
    <property type="project" value="TreeGrafter"/>
</dbReference>
<feature type="domain" description="Solute-binding protein family 5" evidence="2">
    <location>
        <begin position="89"/>
        <end position="449"/>
    </location>
</feature>
<dbReference type="Pfam" id="PF00496">
    <property type="entry name" value="SBP_bac_5"/>
    <property type="match status" value="1"/>
</dbReference>
<dbReference type="GO" id="GO:0043190">
    <property type="term" value="C:ATP-binding cassette (ABC) transporter complex"/>
    <property type="evidence" value="ECO:0007669"/>
    <property type="project" value="InterPro"/>
</dbReference>
<evidence type="ECO:0000313" key="4">
    <source>
        <dbReference type="Proteomes" id="UP000002217"/>
    </source>
</evidence>
<evidence type="ECO:0000313" key="3">
    <source>
        <dbReference type="EMBL" id="ACV61296.1"/>
    </source>
</evidence>
<reference evidence="3 4" key="1">
    <citation type="journal article" date="2009" name="Stand. Genomic Sci.">
        <title>Complete genome sequence of Desulfotomaculum acetoxidans type strain (5575).</title>
        <authorList>
            <person name="Spring S."/>
            <person name="Lapidus A."/>
            <person name="Schroder M."/>
            <person name="Gleim D."/>
            <person name="Sims D."/>
            <person name="Meincke L."/>
            <person name="Glavina Del Rio T."/>
            <person name="Tice H."/>
            <person name="Copeland A."/>
            <person name="Cheng J.F."/>
            <person name="Lucas S."/>
            <person name="Chen F."/>
            <person name="Nolan M."/>
            <person name="Bruce D."/>
            <person name="Goodwin L."/>
            <person name="Pitluck S."/>
            <person name="Ivanova N."/>
            <person name="Mavromatis K."/>
            <person name="Mikhailova N."/>
            <person name="Pati A."/>
            <person name="Chen A."/>
            <person name="Palaniappan K."/>
            <person name="Land M."/>
            <person name="Hauser L."/>
            <person name="Chang Y.J."/>
            <person name="Jeffries C.D."/>
            <person name="Chain P."/>
            <person name="Saunders E."/>
            <person name="Brettin T."/>
            <person name="Detter J.C."/>
            <person name="Goker M."/>
            <person name="Bristow J."/>
            <person name="Eisen J.A."/>
            <person name="Markowitz V."/>
            <person name="Hugenholtz P."/>
            <person name="Kyrpides N.C."/>
            <person name="Klenk H.P."/>
            <person name="Han C."/>
        </authorList>
    </citation>
    <scope>NUCLEOTIDE SEQUENCE [LARGE SCALE GENOMIC DNA]</scope>
    <source>
        <strain evidence="4">ATCC 49208 / DSM 771 / VKM B-1644</strain>
    </source>
</reference>
<dbReference type="Gene3D" id="3.90.76.10">
    <property type="entry name" value="Dipeptide-binding Protein, Domain 1"/>
    <property type="match status" value="1"/>
</dbReference>
<dbReference type="Gene3D" id="3.40.190.10">
    <property type="entry name" value="Periplasmic binding protein-like II"/>
    <property type="match status" value="1"/>
</dbReference>
<sequence>MDAKQKWLRQLITLLLMLGLTVVVLSGCGTNRAVEKNAGGSGEVAVYTIADSTGDWGFPSPYTHYNRGPGYVRMSFLFDTLVWKNDREYLPGLAEKWQYLTQENAYLFNLQKNVTWHDGEKFTSGDVLFTYNYVKAHPYQWADVGMIKKIEALDDYTVKMYLNKPYAPFLDTVVGSMPILPGHIWKNVQNPMQFQKEEALIGTGPYKLLDYNKEQGTYLYEAYDNYYLGKPRVKQLKFIKISNEMVGNALKQKQADAAQVPPELASQMEKEGFNILKGSHDSVVKIQINHRKEPLSNKEFRQALAYAVNRQELLDTTLRGYGLVGNPGLVPPDNSWYNPQVEQYSYNPVKTGEILAKLGYVKKGMYFAKDGKPLELELLISGAGSANTPGVRQGEMIKEQLEKAGIKVNLRSLDPKTLDSMVGEWKFDLALISHGGMGGEPKVLNTMITDKSFNSARYLKSEELNSLLQQQLEKINQQERRKLINRIQEIYAQEMPSLPLYYPSSYWVYDNQVKLFYTKQGIGIGVPIPANKMSFVK</sequence>
<gene>
    <name evidence="3" type="ordered locus">Dtox_0343</name>
</gene>
<dbReference type="EMBL" id="CP001720">
    <property type="protein sequence ID" value="ACV61296.1"/>
    <property type="molecule type" value="Genomic_DNA"/>
</dbReference>
<dbReference type="Proteomes" id="UP000002217">
    <property type="component" value="Chromosome"/>
</dbReference>
<keyword evidence="4" id="KW-1185">Reference proteome</keyword>
<dbReference type="SUPFAM" id="SSF53850">
    <property type="entry name" value="Periplasmic binding protein-like II"/>
    <property type="match status" value="1"/>
</dbReference>
<dbReference type="eggNOG" id="COG0747">
    <property type="taxonomic scope" value="Bacteria"/>
</dbReference>
<organism evidence="3 4">
    <name type="scientific">Desulfofarcimen acetoxidans (strain ATCC 49208 / DSM 771 / KCTC 5769 / VKM B-1644 / 5575)</name>
    <name type="common">Desulfotomaculum acetoxidans</name>
    <dbReference type="NCBI Taxonomy" id="485916"/>
    <lineage>
        <taxon>Bacteria</taxon>
        <taxon>Bacillati</taxon>
        <taxon>Bacillota</taxon>
        <taxon>Clostridia</taxon>
        <taxon>Eubacteriales</taxon>
        <taxon>Peptococcaceae</taxon>
        <taxon>Desulfofarcimen</taxon>
    </lineage>
</organism>
<dbReference type="PANTHER" id="PTHR30290:SF64">
    <property type="entry name" value="ABC TRANSPORTER PERIPLASMIC BINDING PROTEIN"/>
    <property type="match status" value="1"/>
</dbReference>
<keyword evidence="1" id="KW-0732">Signal</keyword>
<dbReference type="Gene3D" id="3.10.105.10">
    <property type="entry name" value="Dipeptide-binding Protein, Domain 3"/>
    <property type="match status" value="1"/>
</dbReference>
<dbReference type="GO" id="GO:0015833">
    <property type="term" value="P:peptide transport"/>
    <property type="evidence" value="ECO:0007669"/>
    <property type="project" value="TreeGrafter"/>
</dbReference>
<evidence type="ECO:0000256" key="1">
    <source>
        <dbReference type="ARBA" id="ARBA00022729"/>
    </source>
</evidence>
<proteinExistence type="predicted"/>
<dbReference type="PANTHER" id="PTHR30290">
    <property type="entry name" value="PERIPLASMIC BINDING COMPONENT OF ABC TRANSPORTER"/>
    <property type="match status" value="1"/>
</dbReference>
<dbReference type="InterPro" id="IPR030678">
    <property type="entry name" value="Peptide/Ni-bd"/>
</dbReference>